<reference evidence="1" key="1">
    <citation type="submission" date="2017-05" db="UniProtKB">
        <authorList>
            <consortium name="EnsemblMetazoa"/>
        </authorList>
    </citation>
    <scope>IDENTIFICATION</scope>
</reference>
<name>A0A1X7V5Z7_AMPQE</name>
<dbReference type="InParanoid" id="A0A1X7V5Z7"/>
<sequence>MLDSVRHGSLTDETIDTHMSRVFKVSIQEKYKELESEGTNPPICFSSKVDACQKINELMLESLETEKIELACDVVDESGSTAKFDKKQEKN</sequence>
<dbReference type="AlphaFoldDB" id="A0A1X7V5Z7"/>
<accession>A0A1X7V5Z7</accession>
<dbReference type="EnsemblMetazoa" id="Aqu2.1.35690_001">
    <property type="protein sequence ID" value="Aqu2.1.35690_001"/>
    <property type="gene ID" value="Aqu2.1.35690"/>
</dbReference>
<proteinExistence type="predicted"/>
<organism evidence="1">
    <name type="scientific">Amphimedon queenslandica</name>
    <name type="common">Sponge</name>
    <dbReference type="NCBI Taxonomy" id="400682"/>
    <lineage>
        <taxon>Eukaryota</taxon>
        <taxon>Metazoa</taxon>
        <taxon>Porifera</taxon>
        <taxon>Demospongiae</taxon>
        <taxon>Heteroscleromorpha</taxon>
        <taxon>Haplosclerida</taxon>
        <taxon>Niphatidae</taxon>
        <taxon>Amphimedon</taxon>
    </lineage>
</organism>
<evidence type="ECO:0000313" key="1">
    <source>
        <dbReference type="EnsemblMetazoa" id="Aqu2.1.35690_001"/>
    </source>
</evidence>
<protein>
    <submittedName>
        <fullName evidence="1">Uncharacterized protein</fullName>
    </submittedName>
</protein>